<dbReference type="Gene3D" id="3.40.50.720">
    <property type="entry name" value="NAD(P)-binding Rossmann-like Domain"/>
    <property type="match status" value="1"/>
</dbReference>
<accession>A0AAV5R7E9</accession>
<proteinExistence type="inferred from homology"/>
<comment type="catalytic activity">
    <reaction evidence="4">
        <text>(R)-pantoate + NADP(+) = 2-dehydropantoate + NADPH + H(+)</text>
        <dbReference type="Rhea" id="RHEA:16233"/>
        <dbReference type="ChEBI" id="CHEBI:11561"/>
        <dbReference type="ChEBI" id="CHEBI:15378"/>
        <dbReference type="ChEBI" id="CHEBI:15980"/>
        <dbReference type="ChEBI" id="CHEBI:57783"/>
        <dbReference type="ChEBI" id="CHEBI:58349"/>
        <dbReference type="EC" id="1.1.1.169"/>
    </reaction>
</comment>
<evidence type="ECO:0000259" key="5">
    <source>
        <dbReference type="Pfam" id="PF02558"/>
    </source>
</evidence>
<dbReference type="InterPro" id="IPR013328">
    <property type="entry name" value="6PGD_dom2"/>
</dbReference>
<dbReference type="Proteomes" id="UP001378960">
    <property type="component" value="Unassembled WGS sequence"/>
</dbReference>
<evidence type="ECO:0000256" key="2">
    <source>
        <dbReference type="ARBA" id="ARBA00022857"/>
    </source>
</evidence>
<dbReference type="GO" id="GO:0008677">
    <property type="term" value="F:2-dehydropantoate 2-reductase activity"/>
    <property type="evidence" value="ECO:0007669"/>
    <property type="project" value="UniProtKB-EC"/>
</dbReference>
<keyword evidence="8" id="KW-1185">Reference proteome</keyword>
<dbReference type="PANTHER" id="PTHR21708">
    <property type="entry name" value="PROBABLE 2-DEHYDROPANTOATE 2-REDUCTASE"/>
    <property type="match status" value="1"/>
</dbReference>
<feature type="domain" description="Ketopantoate reductase N-terminal" evidence="5">
    <location>
        <begin position="8"/>
        <end position="162"/>
    </location>
</feature>
<dbReference type="InterPro" id="IPR013752">
    <property type="entry name" value="KPA_reductase"/>
</dbReference>
<dbReference type="FunFam" id="1.10.1040.10:FF:000017">
    <property type="entry name" value="2-dehydropantoate 2-reductase"/>
    <property type="match status" value="1"/>
</dbReference>
<dbReference type="AlphaFoldDB" id="A0AAV5R7E9"/>
<dbReference type="GO" id="GO:0005737">
    <property type="term" value="C:cytoplasm"/>
    <property type="evidence" value="ECO:0007669"/>
    <property type="project" value="TreeGrafter"/>
</dbReference>
<dbReference type="NCBIfam" id="TIGR00745">
    <property type="entry name" value="apbA_panE"/>
    <property type="match status" value="1"/>
</dbReference>
<reference evidence="7 8" key="1">
    <citation type="journal article" date="2023" name="Elife">
        <title>Identification of key yeast species and microbe-microbe interactions impacting larval growth of Drosophila in the wild.</title>
        <authorList>
            <person name="Mure A."/>
            <person name="Sugiura Y."/>
            <person name="Maeda R."/>
            <person name="Honda K."/>
            <person name="Sakurai N."/>
            <person name="Takahashi Y."/>
            <person name="Watada M."/>
            <person name="Katoh T."/>
            <person name="Gotoh A."/>
            <person name="Gotoh Y."/>
            <person name="Taniguchi I."/>
            <person name="Nakamura K."/>
            <person name="Hayashi T."/>
            <person name="Katayama T."/>
            <person name="Uemura T."/>
            <person name="Hattori Y."/>
        </authorList>
    </citation>
    <scope>NUCLEOTIDE SEQUENCE [LARGE SCALE GENOMIC DNA]</scope>
    <source>
        <strain evidence="7 8">PK-24</strain>
    </source>
</reference>
<dbReference type="SUPFAM" id="SSF51735">
    <property type="entry name" value="NAD(P)-binding Rossmann-fold domains"/>
    <property type="match status" value="1"/>
</dbReference>
<evidence type="ECO:0000313" key="7">
    <source>
        <dbReference type="EMBL" id="GMM46526.1"/>
    </source>
</evidence>
<dbReference type="Pfam" id="PF02558">
    <property type="entry name" value="ApbA"/>
    <property type="match status" value="1"/>
</dbReference>
<dbReference type="GO" id="GO:0015940">
    <property type="term" value="P:pantothenate biosynthetic process"/>
    <property type="evidence" value="ECO:0007669"/>
    <property type="project" value="InterPro"/>
</dbReference>
<dbReference type="EC" id="1.1.1.169" evidence="4"/>
<evidence type="ECO:0000313" key="8">
    <source>
        <dbReference type="Proteomes" id="UP001378960"/>
    </source>
</evidence>
<dbReference type="InterPro" id="IPR008927">
    <property type="entry name" value="6-PGluconate_DH-like_C_sf"/>
</dbReference>
<dbReference type="PANTHER" id="PTHR21708:SF30">
    <property type="entry name" value="2-DEHYDROPANTOATE 2-REDUCTASE-RELATED"/>
    <property type="match status" value="1"/>
</dbReference>
<organism evidence="7 8">
    <name type="scientific">Pichia kluyveri</name>
    <name type="common">Yeast</name>
    <dbReference type="NCBI Taxonomy" id="36015"/>
    <lineage>
        <taxon>Eukaryota</taxon>
        <taxon>Fungi</taxon>
        <taxon>Dikarya</taxon>
        <taxon>Ascomycota</taxon>
        <taxon>Saccharomycotina</taxon>
        <taxon>Pichiomycetes</taxon>
        <taxon>Pichiales</taxon>
        <taxon>Pichiaceae</taxon>
        <taxon>Pichia</taxon>
    </lineage>
</organism>
<evidence type="ECO:0000256" key="4">
    <source>
        <dbReference type="RuleBase" id="RU362068"/>
    </source>
</evidence>
<dbReference type="InterPro" id="IPR003710">
    <property type="entry name" value="ApbA"/>
</dbReference>
<sequence length="340" mass="37423">MTKAKASVLLIGTGGVGTIVACGLAYKNLSTVSVVVRSDYEKVKNDGWTINSVDYGNLTNWKPDNIYPTVEDAAKGQEFDYVVITTKNLPDVIKPEDVAEPAITPGKTTIVLIQNGFDLGRPFIAKYPNNICLSGVSHIGSHNHGGVINQTQGDKCLVSYFDNSNFDKTTQEAKAKEFIELYSNDKNDVTYFADVKWYRYRKLVYNATLNTVCALTRVDTGRLHLAGTLEAVSIPAMREVVKVAKADGVELPADVINTVVHSDDGDWFKPSMLVDVEKGNPIELEVILGNLLTVANELKVETPTLTILYHLLKATQFKLKEGKGLIKVPEERPINDVVYN</sequence>
<evidence type="ECO:0000256" key="1">
    <source>
        <dbReference type="ARBA" id="ARBA00007870"/>
    </source>
</evidence>
<dbReference type="Pfam" id="PF08546">
    <property type="entry name" value="ApbA_C"/>
    <property type="match status" value="1"/>
</dbReference>
<feature type="domain" description="Ketopantoate reductase C-terminal" evidence="6">
    <location>
        <begin position="194"/>
        <end position="315"/>
    </location>
</feature>
<dbReference type="SUPFAM" id="SSF48179">
    <property type="entry name" value="6-phosphogluconate dehydrogenase C-terminal domain-like"/>
    <property type="match status" value="1"/>
</dbReference>
<comment type="function">
    <text evidence="4">Catalyzes the NADPH-dependent reduction of ketopantoate into pantoic acid.</text>
</comment>
<dbReference type="InterPro" id="IPR036291">
    <property type="entry name" value="NAD(P)-bd_dom_sf"/>
</dbReference>
<dbReference type="PROSITE" id="PS51257">
    <property type="entry name" value="PROKAR_LIPOPROTEIN"/>
    <property type="match status" value="1"/>
</dbReference>
<comment type="similarity">
    <text evidence="1 4">Belongs to the ketopantoate reductase family.</text>
</comment>
<evidence type="ECO:0000259" key="6">
    <source>
        <dbReference type="Pfam" id="PF08546"/>
    </source>
</evidence>
<keyword evidence="2 4" id="KW-0521">NADP</keyword>
<dbReference type="Gene3D" id="1.10.1040.10">
    <property type="entry name" value="N-(1-d-carboxylethyl)-l-norvaline Dehydrogenase, domain 2"/>
    <property type="match status" value="1"/>
</dbReference>
<name>A0AAV5R7E9_PICKL</name>
<dbReference type="EMBL" id="BTGB01000003">
    <property type="protein sequence ID" value="GMM46526.1"/>
    <property type="molecule type" value="Genomic_DNA"/>
</dbReference>
<dbReference type="InterPro" id="IPR051402">
    <property type="entry name" value="KPR-Related"/>
</dbReference>
<gene>
    <name evidence="7" type="ORF">DAPK24_031010</name>
</gene>
<keyword evidence="3 4" id="KW-0560">Oxidoreductase</keyword>
<comment type="caution">
    <text evidence="7">The sequence shown here is derived from an EMBL/GenBank/DDBJ whole genome shotgun (WGS) entry which is preliminary data.</text>
</comment>
<dbReference type="InterPro" id="IPR013332">
    <property type="entry name" value="KPR_N"/>
</dbReference>
<protein>
    <recommendedName>
        <fullName evidence="4">2-dehydropantoate 2-reductase</fullName>
        <ecNumber evidence="4">1.1.1.169</ecNumber>
    </recommendedName>
    <alternativeName>
        <fullName evidence="4">Ketopantoate reductase</fullName>
    </alternativeName>
</protein>
<evidence type="ECO:0000256" key="3">
    <source>
        <dbReference type="ARBA" id="ARBA00023002"/>
    </source>
</evidence>